<gene>
    <name evidence="15" type="primary">ctaC</name>
    <name evidence="15" type="ORF">JCM31826_06670</name>
</gene>
<evidence type="ECO:0000256" key="11">
    <source>
        <dbReference type="RuleBase" id="RU004024"/>
    </source>
</evidence>
<keyword evidence="6" id="KW-1278">Translocase</keyword>
<keyword evidence="16" id="KW-1185">Reference proteome</keyword>
<evidence type="ECO:0000259" key="13">
    <source>
        <dbReference type="PROSITE" id="PS50857"/>
    </source>
</evidence>
<dbReference type="InterPro" id="IPR036257">
    <property type="entry name" value="Cyt_c_oxidase_su2_TM_sf"/>
</dbReference>
<dbReference type="Proteomes" id="UP000286715">
    <property type="component" value="Unassembled WGS sequence"/>
</dbReference>
<feature type="domain" description="Cytochrome oxidase subunit II transmembrane region profile" evidence="14">
    <location>
        <begin position="65"/>
        <end position="160"/>
    </location>
</feature>
<dbReference type="SUPFAM" id="SSF81464">
    <property type="entry name" value="Cytochrome c oxidase subunit II-like, transmembrane region"/>
    <property type="match status" value="1"/>
</dbReference>
<dbReference type="GO" id="GO:0004129">
    <property type="term" value="F:cytochrome-c oxidase activity"/>
    <property type="evidence" value="ECO:0007669"/>
    <property type="project" value="UniProtKB-EC"/>
</dbReference>
<evidence type="ECO:0000256" key="9">
    <source>
        <dbReference type="ARBA" id="ARBA00023136"/>
    </source>
</evidence>
<dbReference type="RefSeq" id="WP_124397240.1">
    <property type="nucleotide sequence ID" value="NZ_BHZE01000004.1"/>
</dbReference>
<keyword evidence="8 12" id="KW-1133">Transmembrane helix</keyword>
<protein>
    <recommendedName>
        <fullName evidence="11">Cytochrome c oxidase subunit 2</fullName>
        <ecNumber evidence="11">7.1.1.9</ecNumber>
    </recommendedName>
</protein>
<evidence type="ECO:0000256" key="10">
    <source>
        <dbReference type="RuleBase" id="RU000456"/>
    </source>
</evidence>
<dbReference type="Pfam" id="PF00116">
    <property type="entry name" value="COX2"/>
    <property type="match status" value="1"/>
</dbReference>
<dbReference type="PRINTS" id="PR01166">
    <property type="entry name" value="CYCOXIDASEII"/>
</dbReference>
<dbReference type="GO" id="GO:0042773">
    <property type="term" value="P:ATP synthesis coupled electron transport"/>
    <property type="evidence" value="ECO:0007669"/>
    <property type="project" value="TreeGrafter"/>
</dbReference>
<proteinExistence type="inferred from homology"/>
<evidence type="ECO:0000256" key="8">
    <source>
        <dbReference type="ARBA" id="ARBA00022989"/>
    </source>
</evidence>
<comment type="similarity">
    <text evidence="2 10">Belongs to the cytochrome c oxidase subunit 2 family.</text>
</comment>
<dbReference type="SUPFAM" id="SSF49503">
    <property type="entry name" value="Cupredoxins"/>
    <property type="match status" value="1"/>
</dbReference>
<evidence type="ECO:0000256" key="7">
    <source>
        <dbReference type="ARBA" id="ARBA00022982"/>
    </source>
</evidence>
<dbReference type="GO" id="GO:0005507">
    <property type="term" value="F:copper ion binding"/>
    <property type="evidence" value="ECO:0007669"/>
    <property type="project" value="InterPro"/>
</dbReference>
<reference evidence="15 16" key="1">
    <citation type="submission" date="2018-11" db="EMBL/GenBank/DDBJ databases">
        <title>Schleiferia aggregans sp. nov., a moderately thermophilic heterotrophic bacterium isolated from microbial mats at a terrestrial hot spring.</title>
        <authorList>
            <person name="Iino T."/>
            <person name="Ohkuma M."/>
            <person name="Haruta S."/>
        </authorList>
    </citation>
    <scope>NUCLEOTIDE SEQUENCE [LARGE SCALE GENOMIC DNA]</scope>
    <source>
        <strain evidence="15 16">LA</strain>
    </source>
</reference>
<dbReference type="InterPro" id="IPR008972">
    <property type="entry name" value="Cupredoxin"/>
</dbReference>
<evidence type="ECO:0000313" key="15">
    <source>
        <dbReference type="EMBL" id="GCD77185.1"/>
    </source>
</evidence>
<evidence type="ECO:0000256" key="12">
    <source>
        <dbReference type="SAM" id="Phobius"/>
    </source>
</evidence>
<keyword evidence="4 10" id="KW-0679">Respiratory chain</keyword>
<evidence type="ECO:0000256" key="6">
    <source>
        <dbReference type="ARBA" id="ARBA00022967"/>
    </source>
</evidence>
<keyword evidence="7 10" id="KW-0249">Electron transport</keyword>
<dbReference type="InterPro" id="IPR011759">
    <property type="entry name" value="Cyt_c_oxidase_su2_TM_dom"/>
</dbReference>
<feature type="transmembrane region" description="Helical" evidence="12">
    <location>
        <begin position="6"/>
        <end position="29"/>
    </location>
</feature>
<feature type="transmembrane region" description="Helical" evidence="12">
    <location>
        <begin position="49"/>
        <end position="66"/>
    </location>
</feature>
<accession>A0A401XJH8</accession>
<evidence type="ECO:0000313" key="16">
    <source>
        <dbReference type="Proteomes" id="UP000286715"/>
    </source>
</evidence>
<evidence type="ECO:0000256" key="1">
    <source>
        <dbReference type="ARBA" id="ARBA00004141"/>
    </source>
</evidence>
<keyword evidence="11" id="KW-0186">Copper</keyword>
<keyword evidence="3 10" id="KW-0813">Transport</keyword>
<evidence type="ECO:0000256" key="4">
    <source>
        <dbReference type="ARBA" id="ARBA00022660"/>
    </source>
</evidence>
<comment type="caution">
    <text evidence="15">The sequence shown here is derived from an EMBL/GenBank/DDBJ whole genome shotgun (WGS) entry which is preliminary data.</text>
</comment>
<name>A0A401XJH8_9FLAO</name>
<evidence type="ECO:0000256" key="3">
    <source>
        <dbReference type="ARBA" id="ARBA00022448"/>
    </source>
</evidence>
<feature type="domain" description="Cytochrome oxidase subunit II copper A binding" evidence="13">
    <location>
        <begin position="163"/>
        <end position="334"/>
    </location>
</feature>
<evidence type="ECO:0000256" key="2">
    <source>
        <dbReference type="ARBA" id="ARBA00007866"/>
    </source>
</evidence>
<dbReference type="EMBL" id="BHZE01000004">
    <property type="protein sequence ID" value="GCD77185.1"/>
    <property type="molecule type" value="Genomic_DNA"/>
</dbReference>
<dbReference type="PROSITE" id="PS50999">
    <property type="entry name" value="COX2_TM"/>
    <property type="match status" value="1"/>
</dbReference>
<feature type="transmembrane region" description="Helical" evidence="12">
    <location>
        <begin position="132"/>
        <end position="150"/>
    </location>
</feature>
<dbReference type="OrthoDB" id="9781261at2"/>
<dbReference type="GO" id="GO:0005886">
    <property type="term" value="C:plasma membrane"/>
    <property type="evidence" value="ECO:0007669"/>
    <property type="project" value="UniProtKB-SubCell"/>
</dbReference>
<evidence type="ECO:0000256" key="5">
    <source>
        <dbReference type="ARBA" id="ARBA00022692"/>
    </source>
</evidence>
<comment type="subcellular location">
    <subcellularLocation>
        <location evidence="10">Cell membrane</location>
        <topology evidence="10">Multi-pass membrane protein</topology>
    </subcellularLocation>
    <subcellularLocation>
        <location evidence="1">Membrane</location>
        <topology evidence="1">Multi-pass membrane protein</topology>
    </subcellularLocation>
</comment>
<feature type="transmembrane region" description="Helical" evidence="12">
    <location>
        <begin position="86"/>
        <end position="111"/>
    </location>
</feature>
<dbReference type="InterPro" id="IPR002429">
    <property type="entry name" value="CcO_II-like_C"/>
</dbReference>
<evidence type="ECO:0000259" key="14">
    <source>
        <dbReference type="PROSITE" id="PS50999"/>
    </source>
</evidence>
<sequence>MTLLAILTVLLVILVAWQLIRISELSAAIKKEDVTGLPDHKENDIQGKLLLGFLVLFIIGFVYTVVEWGPRVLPKPASVHGEKTDFLFYLSLGIITLAFLITQPLLFYFSYKYRGIKGQKASYMEHNNKLELIWTLVPGFVLVVLISYGLSTWVKIMNPKFEEDPIVIELYAKQFGWTARIAGEDNKLGYANVRYIEDVNILGIDKNDPNGLDDIVVQNLIKIPVNKPIKLKMRSQDVIHSAYLPHFRVQMNCVPGAVTEFSFIPTKTTAEMRQDPKVIKQVEHINKLREAKGEDKYEFNYVLLCNKICGSAHYNMQMIFEVVSEDEYKNWLKEQKTFAQSL</sequence>
<dbReference type="PANTHER" id="PTHR22888">
    <property type="entry name" value="CYTOCHROME C OXIDASE, SUBUNIT II"/>
    <property type="match status" value="1"/>
</dbReference>
<dbReference type="AlphaFoldDB" id="A0A401XJH8"/>
<dbReference type="Pfam" id="PF02790">
    <property type="entry name" value="COX2_TM"/>
    <property type="match status" value="1"/>
</dbReference>
<dbReference type="InterPro" id="IPR045187">
    <property type="entry name" value="CcO_II"/>
</dbReference>
<dbReference type="Gene3D" id="1.10.287.90">
    <property type="match status" value="1"/>
</dbReference>
<dbReference type="PROSITE" id="PS50857">
    <property type="entry name" value="COX2_CUA"/>
    <property type="match status" value="1"/>
</dbReference>
<dbReference type="PANTHER" id="PTHR22888:SF9">
    <property type="entry name" value="CYTOCHROME C OXIDASE SUBUNIT 2"/>
    <property type="match status" value="1"/>
</dbReference>
<comment type="catalytic activity">
    <reaction evidence="11">
        <text>4 Fe(II)-[cytochrome c] + O2 + 8 H(+)(in) = 4 Fe(III)-[cytochrome c] + 2 H2O + 4 H(+)(out)</text>
        <dbReference type="Rhea" id="RHEA:11436"/>
        <dbReference type="Rhea" id="RHEA-COMP:10350"/>
        <dbReference type="Rhea" id="RHEA-COMP:14399"/>
        <dbReference type="ChEBI" id="CHEBI:15377"/>
        <dbReference type="ChEBI" id="CHEBI:15378"/>
        <dbReference type="ChEBI" id="CHEBI:15379"/>
        <dbReference type="ChEBI" id="CHEBI:29033"/>
        <dbReference type="ChEBI" id="CHEBI:29034"/>
        <dbReference type="EC" id="7.1.1.9"/>
    </reaction>
</comment>
<organism evidence="15 16">
    <name type="scientific">Thermaurantimonas aggregans</name>
    <dbReference type="NCBI Taxonomy" id="2173829"/>
    <lineage>
        <taxon>Bacteria</taxon>
        <taxon>Pseudomonadati</taxon>
        <taxon>Bacteroidota</taxon>
        <taxon>Flavobacteriia</taxon>
        <taxon>Flavobacteriales</taxon>
        <taxon>Schleiferiaceae</taxon>
        <taxon>Thermaurantimonas</taxon>
    </lineage>
</organism>
<dbReference type="EC" id="7.1.1.9" evidence="11"/>
<keyword evidence="5 10" id="KW-0812">Transmembrane</keyword>
<dbReference type="Gene3D" id="2.60.40.420">
    <property type="entry name" value="Cupredoxins - blue copper proteins"/>
    <property type="match status" value="1"/>
</dbReference>
<comment type="cofactor">
    <cofactor evidence="11">
        <name>Cu cation</name>
        <dbReference type="ChEBI" id="CHEBI:23378"/>
    </cofactor>
    <text evidence="11">Binds a copper A center.</text>
</comment>
<keyword evidence="11" id="KW-0479">Metal-binding</keyword>
<comment type="function">
    <text evidence="11">Subunits I and II form the functional core of the enzyme complex. Electrons originating in cytochrome c are transferred via heme a and Cu(A) to the binuclear center formed by heme a3 and Cu(B).</text>
</comment>
<keyword evidence="9 12" id="KW-0472">Membrane</keyword>